<keyword evidence="3" id="KW-0378">Hydrolase</keyword>
<dbReference type="PATRIC" id="fig|1313304.3.peg.416"/>
<dbReference type="Gene3D" id="3.20.20.140">
    <property type="entry name" value="Metal-dependent hydrolases"/>
    <property type="match status" value="1"/>
</dbReference>
<feature type="binding site" evidence="2">
    <location>
        <position position="8"/>
    </location>
    <ligand>
        <name>a divalent metal cation</name>
        <dbReference type="ChEBI" id="CHEBI:60240"/>
        <label>1</label>
    </ligand>
</feature>
<dbReference type="Proteomes" id="UP000017148">
    <property type="component" value="Unassembled WGS sequence"/>
</dbReference>
<dbReference type="PANTHER" id="PTHR46124:SF2">
    <property type="entry name" value="D-AMINOACYL-TRNA DEACYLASE"/>
    <property type="match status" value="1"/>
</dbReference>
<dbReference type="InterPro" id="IPR015991">
    <property type="entry name" value="TatD/YcfH-like"/>
</dbReference>
<dbReference type="Pfam" id="PF01026">
    <property type="entry name" value="TatD_DNase"/>
    <property type="match status" value="1"/>
</dbReference>
<feature type="binding site" evidence="2">
    <location>
        <position position="204"/>
    </location>
    <ligand>
        <name>a divalent metal cation</name>
        <dbReference type="ChEBI" id="CHEBI:60240"/>
        <label>1</label>
    </ligand>
</feature>
<dbReference type="GO" id="GO:0046872">
    <property type="term" value="F:metal ion binding"/>
    <property type="evidence" value="ECO:0007669"/>
    <property type="project" value="UniProtKB-KW"/>
</dbReference>
<feature type="binding site" evidence="2">
    <location>
        <position position="155"/>
    </location>
    <ligand>
        <name>a divalent metal cation</name>
        <dbReference type="ChEBI" id="CHEBI:60240"/>
        <label>2</label>
    </ligand>
</feature>
<name>U7D7L6_9BACT</name>
<dbReference type="GO" id="GO:0016788">
    <property type="term" value="F:hydrolase activity, acting on ester bonds"/>
    <property type="evidence" value="ECO:0007669"/>
    <property type="project" value="InterPro"/>
</dbReference>
<accession>U7D7L6</accession>
<keyword evidence="1 2" id="KW-0479">Metal-binding</keyword>
<evidence type="ECO:0000313" key="3">
    <source>
        <dbReference type="EMBL" id="ERP38945.1"/>
    </source>
</evidence>
<organism evidence="3 4">
    <name type="scientific">Chitinivibrio alkaliphilus ACht1</name>
    <dbReference type="NCBI Taxonomy" id="1313304"/>
    <lineage>
        <taxon>Bacteria</taxon>
        <taxon>Pseudomonadati</taxon>
        <taxon>Fibrobacterota</taxon>
        <taxon>Chitinivibrionia</taxon>
        <taxon>Chitinivibrionales</taxon>
        <taxon>Chitinivibrionaceae</taxon>
        <taxon>Chitinivibrio</taxon>
    </lineage>
</organism>
<proteinExistence type="predicted"/>
<dbReference type="EMBL" id="ASJR01000003">
    <property type="protein sequence ID" value="ERP38945.1"/>
    <property type="molecule type" value="Genomic_DNA"/>
</dbReference>
<evidence type="ECO:0000256" key="2">
    <source>
        <dbReference type="PIRSR" id="PIRSR005902-1"/>
    </source>
</evidence>
<dbReference type="STRING" id="1313304.CALK_0433"/>
<dbReference type="eggNOG" id="COG0084">
    <property type="taxonomic scope" value="Bacteria"/>
</dbReference>
<evidence type="ECO:0000313" key="4">
    <source>
        <dbReference type="Proteomes" id="UP000017148"/>
    </source>
</evidence>
<sequence>MWIDSHCHLYNCSSTELASLYEQAARHRVTTLVTTATDVPTSMEVQKQVLQGSTTLSLYGACGISPESALREAHAADIETLSSLVDTPGIIAIGEIGMDGIQNAYPPMAQQEKLFRRQLRLAKTKDLPVILHSRGVERHVLNILQEEEIHRALFHCYTGDAETARSICNSGYHISFSGIITFKNAHFDTVIRACDPAKILIETDSPYLSPEPYRGKANTPQNAYLIGKYIATVLGISEKTAAEIFQKTFSSLFGTPAPNFS</sequence>
<dbReference type="SUPFAM" id="SSF51556">
    <property type="entry name" value="Metallo-dependent hydrolases"/>
    <property type="match status" value="1"/>
</dbReference>
<dbReference type="PIRSF" id="PIRSF005902">
    <property type="entry name" value="DNase_TatD"/>
    <property type="match status" value="1"/>
</dbReference>
<dbReference type="PANTHER" id="PTHR46124">
    <property type="entry name" value="D-AMINOACYL-TRNA DEACYLASE"/>
    <property type="match status" value="1"/>
</dbReference>
<gene>
    <name evidence="3" type="ORF">CALK_0433</name>
</gene>
<dbReference type="NCBIfam" id="TIGR00010">
    <property type="entry name" value="YchF/TatD family DNA exonuclease"/>
    <property type="match status" value="1"/>
</dbReference>
<dbReference type="AlphaFoldDB" id="U7D7L6"/>
<dbReference type="OrthoDB" id="9810005at2"/>
<feature type="binding site" evidence="2">
    <location>
        <position position="6"/>
    </location>
    <ligand>
        <name>a divalent metal cation</name>
        <dbReference type="ChEBI" id="CHEBI:60240"/>
        <label>1</label>
    </ligand>
</feature>
<dbReference type="InterPro" id="IPR032466">
    <property type="entry name" value="Metal_Hydrolase"/>
</dbReference>
<evidence type="ECO:0000256" key="1">
    <source>
        <dbReference type="ARBA" id="ARBA00022723"/>
    </source>
</evidence>
<dbReference type="CDD" id="cd01310">
    <property type="entry name" value="TatD_DNAse"/>
    <property type="match status" value="1"/>
</dbReference>
<feature type="binding site" evidence="2">
    <location>
        <position position="95"/>
    </location>
    <ligand>
        <name>a divalent metal cation</name>
        <dbReference type="ChEBI" id="CHEBI:60240"/>
        <label>1</label>
    </ligand>
</feature>
<keyword evidence="4" id="KW-1185">Reference proteome</keyword>
<dbReference type="RefSeq" id="WP_022635973.1">
    <property type="nucleotide sequence ID" value="NZ_ASJR01000003.1"/>
</dbReference>
<feature type="binding site" evidence="2">
    <location>
        <position position="132"/>
    </location>
    <ligand>
        <name>a divalent metal cation</name>
        <dbReference type="ChEBI" id="CHEBI:60240"/>
        <label>2</label>
    </ligand>
</feature>
<comment type="caution">
    <text evidence="3">The sequence shown here is derived from an EMBL/GenBank/DDBJ whole genome shotgun (WGS) entry which is preliminary data.</text>
</comment>
<protein>
    <submittedName>
        <fullName evidence="3">TatD family hydrolase</fullName>
    </submittedName>
</protein>
<dbReference type="InterPro" id="IPR001130">
    <property type="entry name" value="TatD-like"/>
</dbReference>
<dbReference type="GO" id="GO:0004536">
    <property type="term" value="F:DNA nuclease activity"/>
    <property type="evidence" value="ECO:0007669"/>
    <property type="project" value="InterPro"/>
</dbReference>
<reference evidence="3 4" key="1">
    <citation type="journal article" date="2013" name="Environ. Microbiol.">
        <title>Genome analysis of Chitinivibrio alkaliphilus gen. nov., sp. nov., a novel extremely haloalkaliphilic anaerobic chitinolytic bacterium from the candidate phylum Termite Group 3.</title>
        <authorList>
            <person name="Sorokin D.Y."/>
            <person name="Gumerov V.M."/>
            <person name="Rakitin A.L."/>
            <person name="Beletsky A.V."/>
            <person name="Damste J.S."/>
            <person name="Muyzer G."/>
            <person name="Mardanov A.V."/>
            <person name="Ravin N.V."/>
        </authorList>
    </citation>
    <scope>NUCLEOTIDE SEQUENCE [LARGE SCALE GENOMIC DNA]</scope>
    <source>
        <strain evidence="3 4">ACht1</strain>
    </source>
</reference>